<dbReference type="GO" id="GO:0008017">
    <property type="term" value="F:microtubule binding"/>
    <property type="evidence" value="ECO:0007669"/>
    <property type="project" value="InterPro"/>
</dbReference>
<feature type="region of interest" description="Disordered" evidence="1">
    <location>
        <begin position="158"/>
        <end position="195"/>
    </location>
</feature>
<dbReference type="EMBL" id="WAAB01000363">
    <property type="protein sequence ID" value="NWH69466.1"/>
    <property type="molecule type" value="Genomic_DNA"/>
</dbReference>
<dbReference type="GO" id="GO:0005634">
    <property type="term" value="C:nucleus"/>
    <property type="evidence" value="ECO:0007669"/>
    <property type="project" value="TreeGrafter"/>
</dbReference>
<keyword evidence="3" id="KW-1185">Reference proteome</keyword>
<dbReference type="OrthoDB" id="2120499at2759"/>
<organism evidence="2 3">
    <name type="scientific">Piaya cayana</name>
    <name type="common">Common squirrel cuckoo</name>
    <dbReference type="NCBI Taxonomy" id="33601"/>
    <lineage>
        <taxon>Eukaryota</taxon>
        <taxon>Metazoa</taxon>
        <taxon>Chordata</taxon>
        <taxon>Craniata</taxon>
        <taxon>Vertebrata</taxon>
        <taxon>Euteleostomi</taxon>
        <taxon>Archelosauria</taxon>
        <taxon>Archosauria</taxon>
        <taxon>Dinosauria</taxon>
        <taxon>Saurischia</taxon>
        <taxon>Theropoda</taxon>
        <taxon>Coelurosauria</taxon>
        <taxon>Aves</taxon>
        <taxon>Neognathae</taxon>
        <taxon>Neoaves</taxon>
        <taxon>Otidimorphae</taxon>
        <taxon>Cuculiformes</taxon>
        <taxon>Coccyzidae</taxon>
        <taxon>Piaya</taxon>
    </lineage>
</organism>
<dbReference type="Proteomes" id="UP000653271">
    <property type="component" value="Unassembled WGS sequence"/>
</dbReference>
<dbReference type="PANTHER" id="PTHR15510:SF5">
    <property type="entry name" value="SPERM-ASSOCIATED ANTIGEN 8"/>
    <property type="match status" value="1"/>
</dbReference>
<feature type="compositionally biased region" description="Polar residues" evidence="1">
    <location>
        <begin position="185"/>
        <end position="195"/>
    </location>
</feature>
<sequence>PSQPLRRGRCLIHNWQEERATNDLDYVPGHQLGYKSYTWQHGHHRLLTHEFPSSSPISTTMDAYRPLQMDVLPGQGEAELPLELCALQKGSEKEILEAKSPKPMPMESVSTTHQDYCTRDQQLTPLSTIQRHIYYNEQPSSFWMDQARSLPDVTSIRRGKSPARRNAAFSTPITEYLGLSPPSAPTSSQFQPHKQ</sequence>
<feature type="non-terminal residue" evidence="2">
    <location>
        <position position="195"/>
    </location>
</feature>
<dbReference type="PANTHER" id="PTHR15510">
    <property type="entry name" value="SPERM-ASSOCIATED ANTIGEN 8"/>
    <property type="match status" value="1"/>
</dbReference>
<gene>
    <name evidence="2" type="primary">Spag8</name>
    <name evidence="2" type="ORF">PIACAY_R10411</name>
</gene>
<reference evidence="2" key="1">
    <citation type="submission" date="2019-09" db="EMBL/GenBank/DDBJ databases">
        <title>Bird 10,000 Genomes (B10K) Project - Family phase.</title>
        <authorList>
            <person name="Zhang G."/>
        </authorList>
    </citation>
    <scope>NUCLEOTIDE SEQUENCE</scope>
    <source>
        <strain evidence="2">B10K-DU-008-47</strain>
        <tissue evidence="2">Mixed tissue sample</tissue>
    </source>
</reference>
<evidence type="ECO:0000313" key="2">
    <source>
        <dbReference type="EMBL" id="NWH69466.1"/>
    </source>
</evidence>
<dbReference type="InterPro" id="IPR026124">
    <property type="entry name" value="Sperm-assoc_Ag8"/>
</dbReference>
<accession>A0A850WFR3</accession>
<evidence type="ECO:0000256" key="1">
    <source>
        <dbReference type="SAM" id="MobiDB-lite"/>
    </source>
</evidence>
<feature type="non-terminal residue" evidence="2">
    <location>
        <position position="1"/>
    </location>
</feature>
<dbReference type="Pfam" id="PF22584">
    <property type="entry name" value="CFAP143"/>
    <property type="match status" value="1"/>
</dbReference>
<evidence type="ECO:0000313" key="3">
    <source>
        <dbReference type="Proteomes" id="UP000653271"/>
    </source>
</evidence>
<dbReference type="GO" id="GO:0005737">
    <property type="term" value="C:cytoplasm"/>
    <property type="evidence" value="ECO:0007669"/>
    <property type="project" value="TreeGrafter"/>
</dbReference>
<dbReference type="GO" id="GO:0045944">
    <property type="term" value="P:positive regulation of transcription by RNA polymerase II"/>
    <property type="evidence" value="ECO:0007669"/>
    <property type="project" value="TreeGrafter"/>
</dbReference>
<proteinExistence type="predicted"/>
<name>A0A850WFR3_PIACA</name>
<comment type="caution">
    <text evidence="2">The sequence shown here is derived from an EMBL/GenBank/DDBJ whole genome shotgun (WGS) entry which is preliminary data.</text>
</comment>
<dbReference type="AlphaFoldDB" id="A0A850WFR3"/>
<protein>
    <submittedName>
        <fullName evidence="2">SPAG8 protein</fullName>
    </submittedName>
</protein>